<proteinExistence type="predicted"/>
<dbReference type="Pfam" id="PF05239">
    <property type="entry name" value="PRC"/>
    <property type="match status" value="1"/>
</dbReference>
<accession>A0A832SVD4</accession>
<comment type="caution">
    <text evidence="2">The sequence shown here is derived from an EMBL/GenBank/DDBJ whole genome shotgun (WGS) entry which is preliminary data.</text>
</comment>
<protein>
    <recommendedName>
        <fullName evidence="1">PRC-barrel domain-containing protein</fullName>
    </recommendedName>
</protein>
<feature type="domain" description="PRC-barrel" evidence="1">
    <location>
        <begin position="1"/>
        <end position="74"/>
    </location>
</feature>
<dbReference type="InterPro" id="IPR027275">
    <property type="entry name" value="PRC-brl_dom"/>
</dbReference>
<evidence type="ECO:0000313" key="3">
    <source>
        <dbReference type="Proteomes" id="UP000619545"/>
    </source>
</evidence>
<evidence type="ECO:0000313" key="2">
    <source>
        <dbReference type="EMBL" id="HII70887.1"/>
    </source>
</evidence>
<dbReference type="AlphaFoldDB" id="A0A832SVD4"/>
<name>A0A832SVD4_9EURY</name>
<dbReference type="GeneID" id="1478264"/>
<dbReference type="RefSeq" id="WP_011020037.1">
    <property type="nucleotide sequence ID" value="NZ_DUJS01000004.1"/>
</dbReference>
<organism evidence="2 3">
    <name type="scientific">Methanopyrus kandleri</name>
    <dbReference type="NCBI Taxonomy" id="2320"/>
    <lineage>
        <taxon>Archaea</taxon>
        <taxon>Methanobacteriati</taxon>
        <taxon>Methanobacteriota</taxon>
        <taxon>Methanomada group</taxon>
        <taxon>Methanopyri</taxon>
        <taxon>Methanopyrales</taxon>
        <taxon>Methanopyraceae</taxon>
        <taxon>Methanopyrus</taxon>
    </lineage>
</organism>
<sequence>MRVSELLQRHVITNRGHDLGTVMEVELAWKDKCIKALLVQPSKEYAQQVKADVVEVPWSSVLAVGKYVLVDESKIRPRR</sequence>
<dbReference type="Gene3D" id="2.30.30.240">
    <property type="entry name" value="PRC-barrel domain"/>
    <property type="match status" value="1"/>
</dbReference>
<gene>
    <name evidence="2" type="ORF">HA336_06620</name>
</gene>
<dbReference type="EMBL" id="DUJS01000004">
    <property type="protein sequence ID" value="HII70887.1"/>
    <property type="molecule type" value="Genomic_DNA"/>
</dbReference>
<reference evidence="2" key="1">
    <citation type="journal article" date="2020" name="bioRxiv">
        <title>A rank-normalized archaeal taxonomy based on genome phylogeny resolves widespread incomplete and uneven classifications.</title>
        <authorList>
            <person name="Rinke C."/>
            <person name="Chuvochina M."/>
            <person name="Mussig A.J."/>
            <person name="Chaumeil P.-A."/>
            <person name="Waite D.W."/>
            <person name="Whitman W.B."/>
            <person name="Parks D.H."/>
            <person name="Hugenholtz P."/>
        </authorList>
    </citation>
    <scope>NUCLEOTIDE SEQUENCE</scope>
    <source>
        <strain evidence="2">UBA8853</strain>
    </source>
</reference>
<dbReference type="SUPFAM" id="SSF50346">
    <property type="entry name" value="PRC-barrel domain"/>
    <property type="match status" value="1"/>
</dbReference>
<dbReference type="Proteomes" id="UP000619545">
    <property type="component" value="Unassembled WGS sequence"/>
</dbReference>
<evidence type="ECO:0000259" key="1">
    <source>
        <dbReference type="Pfam" id="PF05239"/>
    </source>
</evidence>
<dbReference type="InterPro" id="IPR011033">
    <property type="entry name" value="PRC_barrel-like_sf"/>
</dbReference>